<evidence type="ECO:0000313" key="11">
    <source>
        <dbReference type="Ensembl" id="ENSCSEP00000011203.1"/>
    </source>
</evidence>
<feature type="compositionally biased region" description="Polar residues" evidence="9">
    <location>
        <begin position="72"/>
        <end position="85"/>
    </location>
</feature>
<feature type="compositionally biased region" description="Low complexity" evidence="9">
    <location>
        <begin position="520"/>
        <end position="530"/>
    </location>
</feature>
<dbReference type="InterPro" id="IPR036770">
    <property type="entry name" value="Ankyrin_rpt-contain_sf"/>
</dbReference>
<dbReference type="RefSeq" id="XP_008307245.1">
    <property type="nucleotide sequence ID" value="XM_008309023.3"/>
</dbReference>
<evidence type="ECO:0000256" key="7">
    <source>
        <dbReference type="PROSITE-ProRule" id="PRU00023"/>
    </source>
</evidence>
<feature type="compositionally biased region" description="Polar residues" evidence="9">
    <location>
        <begin position="104"/>
        <end position="132"/>
    </location>
</feature>
<sequence>MSSPASFGSRMLFQSINDDLNASMATADELSREFNSLLKDASSSSPTSTSSNNNTTKSSPKISSSIHPVDSVSYSSKTTPISTVFTTSPLSSPRTSTVPRTGSEGFTYSQQSPRQSPNTLRRHSPGQSSPVSPSRYDRSPRGSSSYPDRSPLSSPTAVPLDPVSWSASLHSSPNRLSPYDSNTMGHRSPKMDRGPSPLSFNHPASSTLPRSFVVRQPDEGVQHQKSPSKWNETDLDKSYERKPHHTYDKTEWLRPSVPNSSWRESNLDGPPPAPSSKKDPRLQSLQYQHGSLQRNTRISVPPDVTSPTHSPYYAQPIVSRISIPPASSENRKRKPIPLSVIMRLQNPHWKAMSVKQPRFMGGEMEMSSYQPAGHIPREMYTQPVFPPQQHVPELRQPTIYSDVLNPGDIDAELERLDCIYHIPVIQENPNSTDVEQPTAPAPRPLSPTRLQPMVAPEAQIQVIPDMEELFRIREEIPRPLKKRGSVDQSQPLKSASHYQPNQYKNLIDKLFRRKEHSPKGDQGSETSSSSDGEECAVPPPRVPQTTTLFPQDVRNYHSILRRSKQEHKGTGNRARLSPLVLLLDGALVGELETVQRAVQEMSDPSQPNDEGITALHNAVCGGHYKVVDFLVRIGANVSSPDSHGWTPLHCAASCNDRPLCEFLVRNGAAIMAMTESDGAIASQKCDPYAFGFEECESYLRGVEEVMGVENSGVLYALWSYPAQGPDELNFREGDMVTILQKPEGSNWWWASLYGREGLVPNNYFGLFPKVRPKTLC</sequence>
<dbReference type="GO" id="GO:0045597">
    <property type="term" value="P:positive regulation of cell differentiation"/>
    <property type="evidence" value="ECO:0007669"/>
    <property type="project" value="TreeGrafter"/>
</dbReference>
<feature type="compositionally biased region" description="Polar residues" evidence="9">
    <location>
        <begin position="198"/>
        <end position="209"/>
    </location>
</feature>
<accession>A0A3P8V765</accession>
<keyword evidence="4" id="KW-0677">Repeat</keyword>
<keyword evidence="5 7" id="KW-0040">ANK repeat</keyword>
<dbReference type="OrthoDB" id="10038642at2759"/>
<feature type="compositionally biased region" description="Basic and acidic residues" evidence="9">
    <location>
        <begin position="231"/>
        <end position="252"/>
    </location>
</feature>
<name>A0A3P8V765_CYNSE</name>
<evidence type="ECO:0000256" key="9">
    <source>
        <dbReference type="SAM" id="MobiDB-lite"/>
    </source>
</evidence>
<feature type="domain" description="SH3" evidence="10">
    <location>
        <begin position="709"/>
        <end position="769"/>
    </location>
</feature>
<feature type="compositionally biased region" description="Polar residues" evidence="9">
    <location>
        <begin position="486"/>
        <end position="499"/>
    </location>
</feature>
<evidence type="ECO:0000256" key="5">
    <source>
        <dbReference type="ARBA" id="ARBA00023043"/>
    </source>
</evidence>
<reference evidence="11" key="3">
    <citation type="submission" date="2025-09" db="UniProtKB">
        <authorList>
            <consortium name="Ensembl"/>
        </authorList>
    </citation>
    <scope>IDENTIFICATION</scope>
</reference>
<dbReference type="GeneID" id="103377994"/>
<feature type="region of interest" description="Disordered" evidence="9">
    <location>
        <begin position="429"/>
        <end position="449"/>
    </location>
</feature>
<feature type="compositionally biased region" description="Low complexity" evidence="9">
    <location>
        <begin position="143"/>
        <end position="155"/>
    </location>
</feature>
<evidence type="ECO:0000256" key="6">
    <source>
        <dbReference type="ARBA" id="ARBA00023242"/>
    </source>
</evidence>
<dbReference type="GeneTree" id="ENSGT00940000160551"/>
<dbReference type="PANTHER" id="PTHR24164:SF4">
    <property type="entry name" value="RELA-ASSOCIATED INHIBITOR"/>
    <property type="match status" value="1"/>
</dbReference>
<feature type="compositionally biased region" description="Polar residues" evidence="9">
    <location>
        <begin position="165"/>
        <end position="185"/>
    </location>
</feature>
<evidence type="ECO:0000256" key="2">
    <source>
        <dbReference type="ARBA" id="ARBA00022443"/>
    </source>
</evidence>
<evidence type="ECO:0000256" key="3">
    <source>
        <dbReference type="ARBA" id="ARBA00022703"/>
    </source>
</evidence>
<evidence type="ECO:0000256" key="1">
    <source>
        <dbReference type="ARBA" id="ARBA00004123"/>
    </source>
</evidence>
<reference evidence="11 12" key="1">
    <citation type="journal article" date="2014" name="Nat. Genet.">
        <title>Whole-genome sequence of a flatfish provides insights into ZW sex chromosome evolution and adaptation to a benthic lifestyle.</title>
        <authorList>
            <person name="Chen S."/>
            <person name="Zhang G."/>
            <person name="Shao C."/>
            <person name="Huang Q."/>
            <person name="Liu G."/>
            <person name="Zhang P."/>
            <person name="Song W."/>
            <person name="An N."/>
            <person name="Chalopin D."/>
            <person name="Volff J.N."/>
            <person name="Hong Y."/>
            <person name="Li Q."/>
            <person name="Sha Z."/>
            <person name="Zhou H."/>
            <person name="Xie M."/>
            <person name="Yu Q."/>
            <person name="Liu Y."/>
            <person name="Xiang H."/>
            <person name="Wang N."/>
            <person name="Wu K."/>
            <person name="Yang C."/>
            <person name="Zhou Q."/>
            <person name="Liao X."/>
            <person name="Yang L."/>
            <person name="Hu Q."/>
            <person name="Zhang J."/>
            <person name="Meng L."/>
            <person name="Jin L."/>
            <person name="Tian Y."/>
            <person name="Lian J."/>
            <person name="Yang J."/>
            <person name="Miao G."/>
            <person name="Liu S."/>
            <person name="Liang Z."/>
            <person name="Yan F."/>
            <person name="Li Y."/>
            <person name="Sun B."/>
            <person name="Zhang H."/>
            <person name="Zhang J."/>
            <person name="Zhu Y."/>
            <person name="Du M."/>
            <person name="Zhao Y."/>
            <person name="Schartl M."/>
            <person name="Tang Q."/>
            <person name="Wang J."/>
        </authorList>
    </citation>
    <scope>NUCLEOTIDE SEQUENCE</scope>
</reference>
<dbReference type="Gene3D" id="1.25.40.20">
    <property type="entry name" value="Ankyrin repeat-containing domain"/>
    <property type="match status" value="1"/>
</dbReference>
<dbReference type="SMART" id="SM00248">
    <property type="entry name" value="ANK"/>
    <property type="match status" value="2"/>
</dbReference>
<dbReference type="OMA" id="QPNQYKH"/>
<organism evidence="11 12">
    <name type="scientific">Cynoglossus semilaevis</name>
    <name type="common">Tongue sole</name>
    <dbReference type="NCBI Taxonomy" id="244447"/>
    <lineage>
        <taxon>Eukaryota</taxon>
        <taxon>Metazoa</taxon>
        <taxon>Chordata</taxon>
        <taxon>Craniata</taxon>
        <taxon>Vertebrata</taxon>
        <taxon>Euteleostomi</taxon>
        <taxon>Actinopterygii</taxon>
        <taxon>Neopterygii</taxon>
        <taxon>Teleostei</taxon>
        <taxon>Neoteleostei</taxon>
        <taxon>Acanthomorphata</taxon>
        <taxon>Carangaria</taxon>
        <taxon>Pleuronectiformes</taxon>
        <taxon>Pleuronectoidei</taxon>
        <taxon>Cynoglossidae</taxon>
        <taxon>Cynoglossinae</taxon>
        <taxon>Cynoglossus</taxon>
    </lineage>
</organism>
<dbReference type="FunFam" id="1.25.40.20:FF:000008">
    <property type="entry name" value="Apoptosis-stimulating of p53 protein 2 isoform 1"/>
    <property type="match status" value="1"/>
</dbReference>
<dbReference type="Pfam" id="PF12796">
    <property type="entry name" value="Ank_2"/>
    <property type="match status" value="1"/>
</dbReference>
<feature type="compositionally biased region" description="Polar residues" evidence="9">
    <location>
        <begin position="283"/>
        <end position="298"/>
    </location>
</feature>
<feature type="repeat" description="ANK" evidence="7">
    <location>
        <begin position="610"/>
        <end position="642"/>
    </location>
</feature>
<keyword evidence="6" id="KW-0539">Nucleus</keyword>
<dbReference type="Ensembl" id="ENSCSET00000011340.1">
    <property type="protein sequence ID" value="ENSCSEP00000011203.1"/>
    <property type="gene ID" value="ENSCSEG00000007203.1"/>
</dbReference>
<dbReference type="InParanoid" id="A0A3P8V765"/>
<proteinExistence type="predicted"/>
<dbReference type="STRING" id="244447.ENSCSEP00000011203"/>
<keyword evidence="2 8" id="KW-0728">SH3 domain</keyword>
<dbReference type="PROSITE" id="PS50002">
    <property type="entry name" value="SH3"/>
    <property type="match status" value="1"/>
</dbReference>
<dbReference type="InterPro" id="IPR001452">
    <property type="entry name" value="SH3_domain"/>
</dbReference>
<protein>
    <submittedName>
        <fullName evidence="11">Protein phosphatase 1, regulatory subunit 13 like</fullName>
    </submittedName>
</protein>
<feature type="compositionally biased region" description="Low complexity" evidence="9">
    <location>
        <begin position="42"/>
        <end position="66"/>
    </location>
</feature>
<dbReference type="SUPFAM" id="SSF48403">
    <property type="entry name" value="Ankyrin repeat"/>
    <property type="match status" value="1"/>
</dbReference>
<dbReference type="PROSITE" id="PS50297">
    <property type="entry name" value="ANK_REP_REGION"/>
    <property type="match status" value="2"/>
</dbReference>
<dbReference type="CTD" id="10848"/>
<keyword evidence="3" id="KW-0053">Apoptosis</keyword>
<dbReference type="GO" id="GO:0005634">
    <property type="term" value="C:nucleus"/>
    <property type="evidence" value="ECO:0007669"/>
    <property type="project" value="UniProtKB-SubCell"/>
</dbReference>
<dbReference type="AlphaFoldDB" id="A0A3P8V765"/>
<dbReference type="SUPFAM" id="SSF50044">
    <property type="entry name" value="SH3-domain"/>
    <property type="match status" value="1"/>
</dbReference>
<dbReference type="SMART" id="SM00326">
    <property type="entry name" value="SH3"/>
    <property type="match status" value="1"/>
</dbReference>
<feature type="compositionally biased region" description="Low complexity" evidence="9">
    <location>
        <begin position="86"/>
        <end position="103"/>
    </location>
</feature>
<reference evidence="11" key="2">
    <citation type="submission" date="2025-08" db="UniProtKB">
        <authorList>
            <consortium name="Ensembl"/>
        </authorList>
    </citation>
    <scope>IDENTIFICATION</scope>
</reference>
<dbReference type="FunCoup" id="A0A3P8V765">
    <property type="interactions" value="390"/>
</dbReference>
<feature type="region of interest" description="Disordered" evidence="9">
    <location>
        <begin position="37"/>
        <end position="311"/>
    </location>
</feature>
<dbReference type="InterPro" id="IPR028320">
    <property type="entry name" value="iASPP"/>
</dbReference>
<feature type="region of interest" description="Disordered" evidence="9">
    <location>
        <begin position="480"/>
        <end position="499"/>
    </location>
</feature>
<dbReference type="GO" id="GO:0006915">
    <property type="term" value="P:apoptotic process"/>
    <property type="evidence" value="ECO:0007669"/>
    <property type="project" value="UniProtKB-KW"/>
</dbReference>
<dbReference type="Proteomes" id="UP000265120">
    <property type="component" value="Chromosome 4"/>
</dbReference>
<evidence type="ECO:0000256" key="4">
    <source>
        <dbReference type="ARBA" id="ARBA00022737"/>
    </source>
</evidence>
<evidence type="ECO:0000259" key="10">
    <source>
        <dbReference type="PROSITE" id="PS50002"/>
    </source>
</evidence>
<dbReference type="PANTHER" id="PTHR24164">
    <property type="entry name" value="RELA-ASSOCIATED INHIBITOR"/>
    <property type="match status" value="1"/>
</dbReference>
<dbReference type="GO" id="GO:0006357">
    <property type="term" value="P:regulation of transcription by RNA polymerase II"/>
    <property type="evidence" value="ECO:0007669"/>
    <property type="project" value="TreeGrafter"/>
</dbReference>
<feature type="repeat" description="ANK" evidence="7">
    <location>
        <begin position="643"/>
        <end position="675"/>
    </location>
</feature>
<dbReference type="InterPro" id="IPR036028">
    <property type="entry name" value="SH3-like_dom_sf"/>
</dbReference>
<dbReference type="KEGG" id="csem:103377994"/>
<evidence type="ECO:0000313" key="12">
    <source>
        <dbReference type="Proteomes" id="UP000265120"/>
    </source>
</evidence>
<comment type="subcellular location">
    <subcellularLocation>
        <location evidence="1">Nucleus</location>
    </subcellularLocation>
</comment>
<keyword evidence="12" id="KW-1185">Reference proteome</keyword>
<feature type="region of interest" description="Disordered" evidence="9">
    <location>
        <begin position="515"/>
        <end position="550"/>
    </location>
</feature>
<dbReference type="InterPro" id="IPR002110">
    <property type="entry name" value="Ankyrin_rpt"/>
</dbReference>
<evidence type="ECO:0000256" key="8">
    <source>
        <dbReference type="PROSITE-ProRule" id="PRU00192"/>
    </source>
</evidence>
<dbReference type="Pfam" id="PF00018">
    <property type="entry name" value="SH3_1"/>
    <property type="match status" value="1"/>
</dbReference>
<dbReference type="PROSITE" id="PS50088">
    <property type="entry name" value="ANK_REPEAT"/>
    <property type="match status" value="2"/>
</dbReference>